<feature type="chain" id="PRO_5006695945" evidence="1">
    <location>
        <begin position="24"/>
        <end position="182"/>
    </location>
</feature>
<organism evidence="2 3">
    <name type="scientific">Yersinia similis</name>
    <dbReference type="NCBI Taxonomy" id="367190"/>
    <lineage>
        <taxon>Bacteria</taxon>
        <taxon>Pseudomonadati</taxon>
        <taxon>Pseudomonadota</taxon>
        <taxon>Gammaproteobacteria</taxon>
        <taxon>Enterobacterales</taxon>
        <taxon>Yersiniaceae</taxon>
        <taxon>Yersinia</taxon>
    </lineage>
</organism>
<protein>
    <submittedName>
        <fullName evidence="2">Uncharacterized protein</fullName>
    </submittedName>
</protein>
<evidence type="ECO:0000313" key="3">
    <source>
        <dbReference type="Proteomes" id="UP000038204"/>
    </source>
</evidence>
<proteinExistence type="predicted"/>
<evidence type="ECO:0000256" key="1">
    <source>
        <dbReference type="SAM" id="SignalP"/>
    </source>
</evidence>
<dbReference type="RefSeq" id="WP_049600800.1">
    <property type="nucleotide sequence ID" value="NZ_CPZI01000028.1"/>
</dbReference>
<evidence type="ECO:0000313" key="2">
    <source>
        <dbReference type="EMBL" id="CNI44547.1"/>
    </source>
</evidence>
<name>A0A0T9R4J6_9GAMM</name>
<dbReference type="Proteomes" id="UP000038204">
    <property type="component" value="Unassembled WGS sequence"/>
</dbReference>
<dbReference type="AlphaFoldDB" id="A0A0T9R4J6"/>
<gene>
    <name evidence="2" type="ORF">ERS008667_03413</name>
</gene>
<dbReference type="EMBL" id="CQBK01000030">
    <property type="protein sequence ID" value="CNI44547.1"/>
    <property type="molecule type" value="Genomic_DNA"/>
</dbReference>
<keyword evidence="1" id="KW-0732">Signal</keyword>
<feature type="signal peptide" evidence="1">
    <location>
        <begin position="1"/>
        <end position="23"/>
    </location>
</feature>
<accession>A0A0T9R4J6</accession>
<reference evidence="2 3" key="1">
    <citation type="submission" date="2015-03" db="EMBL/GenBank/DDBJ databases">
        <authorList>
            <person name="Murphy D."/>
        </authorList>
    </citation>
    <scope>NUCLEOTIDE SEQUENCE [LARGE SCALE GENOMIC DNA]</scope>
    <source>
        <strain evidence="2 3">Y233</strain>
    </source>
</reference>
<sequence length="182" mass="21295">MKPLKNTFIFCAILIFSLNNSLANQNIINEANILMKKSVMADNKEELNLYLHEIKELTIKNQDNKTLNNMYANILTSTGKYKEAYIEYKKINEKKENPSVKLLECMLQEKIDRKYLPCYQDAISLYEKNNITDINYVIALILGEDKRANDKKVSYLKENKVDELEEYPLSISRDAYIRLILP</sequence>